<dbReference type="InterPro" id="IPR008147">
    <property type="entry name" value="Gln_synt_N"/>
</dbReference>
<dbReference type="PANTHER" id="PTHR43407">
    <property type="entry name" value="GLUTAMINE SYNTHETASE"/>
    <property type="match status" value="1"/>
</dbReference>
<evidence type="ECO:0000256" key="10">
    <source>
        <dbReference type="ARBA" id="ARBA00022842"/>
    </source>
</evidence>
<evidence type="ECO:0000259" key="14">
    <source>
        <dbReference type="PROSITE" id="PS51986"/>
    </source>
</evidence>
<dbReference type="GO" id="GO:0016020">
    <property type="term" value="C:membrane"/>
    <property type="evidence" value="ECO:0007669"/>
    <property type="project" value="TreeGrafter"/>
</dbReference>
<comment type="similarity">
    <text evidence="3 12 13">Belongs to the glutamine synthetase family.</text>
</comment>
<evidence type="ECO:0000256" key="1">
    <source>
        <dbReference type="ARBA" id="ARBA00001946"/>
    </source>
</evidence>
<evidence type="ECO:0000256" key="13">
    <source>
        <dbReference type="RuleBase" id="RU000384"/>
    </source>
</evidence>
<dbReference type="PANTHER" id="PTHR43407:SF1">
    <property type="entry name" value="LENGSIN"/>
    <property type="match status" value="1"/>
</dbReference>
<evidence type="ECO:0000313" key="17">
    <source>
        <dbReference type="Proteomes" id="UP000231028"/>
    </source>
</evidence>
<keyword evidence="7" id="KW-0479">Metal-binding</keyword>
<evidence type="ECO:0000256" key="8">
    <source>
        <dbReference type="ARBA" id="ARBA00022741"/>
    </source>
</evidence>
<dbReference type="PROSITE" id="PS51987">
    <property type="entry name" value="GS_CATALYTIC"/>
    <property type="match status" value="1"/>
</dbReference>
<evidence type="ECO:0000259" key="15">
    <source>
        <dbReference type="PROSITE" id="PS51987"/>
    </source>
</evidence>
<dbReference type="GO" id="GO:0046872">
    <property type="term" value="F:metal ion binding"/>
    <property type="evidence" value="ECO:0007669"/>
    <property type="project" value="UniProtKB-KW"/>
</dbReference>
<keyword evidence="6" id="KW-0436">Ligase</keyword>
<evidence type="ECO:0000256" key="3">
    <source>
        <dbReference type="ARBA" id="ARBA00009897"/>
    </source>
</evidence>
<gene>
    <name evidence="16" type="ORF">COZ13_05770</name>
</gene>
<dbReference type="Pfam" id="PF03951">
    <property type="entry name" value="Gln-synt_N"/>
    <property type="match status" value="1"/>
</dbReference>
<dbReference type="GO" id="GO:0005524">
    <property type="term" value="F:ATP binding"/>
    <property type="evidence" value="ECO:0007669"/>
    <property type="project" value="UniProtKB-KW"/>
</dbReference>
<organism evidence="16 17">
    <name type="scientific">Candidatus Desantisbacteria bacterium CG_4_10_14_3_um_filter_40_18</name>
    <dbReference type="NCBI Taxonomy" id="1974544"/>
    <lineage>
        <taxon>Bacteria</taxon>
        <taxon>Candidatus Desantisiibacteriota</taxon>
    </lineage>
</organism>
<evidence type="ECO:0000256" key="5">
    <source>
        <dbReference type="ARBA" id="ARBA00022490"/>
    </source>
</evidence>
<dbReference type="FunFam" id="3.30.590.10:FF:000003">
    <property type="entry name" value="Glutamine synthetase 2"/>
    <property type="match status" value="1"/>
</dbReference>
<evidence type="ECO:0000256" key="12">
    <source>
        <dbReference type="PROSITE-ProRule" id="PRU01330"/>
    </source>
</evidence>
<dbReference type="GO" id="GO:0004356">
    <property type="term" value="F:glutamine synthetase activity"/>
    <property type="evidence" value="ECO:0007669"/>
    <property type="project" value="InterPro"/>
</dbReference>
<dbReference type="PROSITE" id="PS00181">
    <property type="entry name" value="GLNA_ATP"/>
    <property type="match status" value="1"/>
</dbReference>
<reference evidence="17" key="1">
    <citation type="submission" date="2017-09" db="EMBL/GenBank/DDBJ databases">
        <title>Depth-based differentiation of microbial function through sediment-hosted aquifers and enrichment of novel symbionts in the deep terrestrial subsurface.</title>
        <authorList>
            <person name="Probst A.J."/>
            <person name="Ladd B."/>
            <person name="Jarett J.K."/>
            <person name="Geller-Mcgrath D.E."/>
            <person name="Sieber C.M.K."/>
            <person name="Emerson J.B."/>
            <person name="Anantharaman K."/>
            <person name="Thomas B.C."/>
            <person name="Malmstrom R."/>
            <person name="Stieglmeier M."/>
            <person name="Klingl A."/>
            <person name="Woyke T."/>
            <person name="Ryan C.M."/>
            <person name="Banfield J.F."/>
        </authorList>
    </citation>
    <scope>NUCLEOTIDE SEQUENCE [LARGE SCALE GENOMIC DNA]</scope>
</reference>
<keyword evidence="10" id="KW-0460">Magnesium</keyword>
<evidence type="ECO:0000313" key="16">
    <source>
        <dbReference type="EMBL" id="PIY19368.1"/>
    </source>
</evidence>
<dbReference type="Gene3D" id="3.30.590.10">
    <property type="entry name" value="Glutamine synthetase/guanido kinase, catalytic domain"/>
    <property type="match status" value="1"/>
</dbReference>
<dbReference type="InterPro" id="IPR027303">
    <property type="entry name" value="Gln_synth_gly_rich_site"/>
</dbReference>
<sequence length="443" mass="50817">MYAKTKEDVFKLVKDNNVKFIRLWFTDMLGQLKNFAITSAEIENAMENGMGFDGSSVTGYQDIEESDMIAMPDPSTFQILPWRPRETAVARMFCDIMTPYGEPYEGDPRYILKRAIKRANDMGFDHFFVGPELEYFYFQSSDSTKVLDKSGYFDLNQLDAGSDIRRDTILTLEAMGIRVEYSHHEVAPSQHEIDMRYTDALAMAYNVMTYRLVVKEIAQKYGVYATFMPKPIFGENGSGMHVHQSLFKKDHNAFFDANDTYHLSDTAKKFIAGQLKHAPEMSCIFAQWTNSYKRLVPGYEAPVYITWSQRNRSALVRIPLYHPGKEQATRMELRCPDPACNPYLTFAALLHAGLDGIEKGYELPESMDKNLYHLSAAERESAGIEMLPGSLGEAIGVAKHSEIVRKALGEHIFPRYIAIKEKEWEDYRIQVTEYELERYLSIL</sequence>
<proteinExistence type="inferred from homology"/>
<dbReference type="InterPro" id="IPR014746">
    <property type="entry name" value="Gln_synth/guanido_kin_cat_dom"/>
</dbReference>
<accession>A0A2M7P243</accession>
<dbReference type="Pfam" id="PF00120">
    <property type="entry name" value="Gln-synt_C"/>
    <property type="match status" value="1"/>
</dbReference>
<comment type="cofactor">
    <cofactor evidence="1">
        <name>Mg(2+)</name>
        <dbReference type="ChEBI" id="CHEBI:18420"/>
    </cofactor>
</comment>
<dbReference type="AlphaFoldDB" id="A0A2M7P243"/>
<comment type="caution">
    <text evidence="16">The sequence shown here is derived from an EMBL/GenBank/DDBJ whole genome shotgun (WGS) entry which is preliminary data.</text>
</comment>
<keyword evidence="8" id="KW-0547">Nucleotide-binding</keyword>
<dbReference type="SUPFAM" id="SSF55931">
    <property type="entry name" value="Glutamine synthetase/guanido kinase"/>
    <property type="match status" value="1"/>
</dbReference>
<evidence type="ECO:0000256" key="7">
    <source>
        <dbReference type="ARBA" id="ARBA00022723"/>
    </source>
</evidence>
<dbReference type="GO" id="GO:0006542">
    <property type="term" value="P:glutamine biosynthetic process"/>
    <property type="evidence" value="ECO:0007669"/>
    <property type="project" value="InterPro"/>
</dbReference>
<protein>
    <recommendedName>
        <fullName evidence="4">Glutamine synthetase</fullName>
    </recommendedName>
    <alternativeName>
        <fullName evidence="11">Glutamate--ammonia ligase</fullName>
    </alternativeName>
</protein>
<dbReference type="SUPFAM" id="SSF54368">
    <property type="entry name" value="Glutamine synthetase, N-terminal domain"/>
    <property type="match status" value="1"/>
</dbReference>
<feature type="domain" description="GS beta-grasp" evidence="14">
    <location>
        <begin position="16"/>
        <end position="101"/>
    </location>
</feature>
<evidence type="ECO:0000256" key="11">
    <source>
        <dbReference type="ARBA" id="ARBA00030668"/>
    </source>
</evidence>
<dbReference type="Gene3D" id="3.10.20.70">
    <property type="entry name" value="Glutamine synthetase, N-terminal domain"/>
    <property type="match status" value="1"/>
</dbReference>
<dbReference type="GO" id="GO:0005737">
    <property type="term" value="C:cytoplasm"/>
    <property type="evidence" value="ECO:0007669"/>
    <property type="project" value="UniProtKB-SubCell"/>
</dbReference>
<evidence type="ECO:0000256" key="9">
    <source>
        <dbReference type="ARBA" id="ARBA00022840"/>
    </source>
</evidence>
<evidence type="ECO:0000256" key="4">
    <source>
        <dbReference type="ARBA" id="ARBA00021364"/>
    </source>
</evidence>
<dbReference type="PROSITE" id="PS51986">
    <property type="entry name" value="GS_BETA_GRASP"/>
    <property type="match status" value="1"/>
</dbReference>
<dbReference type="Proteomes" id="UP000231028">
    <property type="component" value="Unassembled WGS sequence"/>
</dbReference>
<comment type="subcellular location">
    <subcellularLocation>
        <location evidence="2">Cytoplasm</location>
    </subcellularLocation>
</comment>
<evidence type="ECO:0000256" key="6">
    <source>
        <dbReference type="ARBA" id="ARBA00022598"/>
    </source>
</evidence>
<keyword evidence="9" id="KW-0067">ATP-binding</keyword>
<dbReference type="InterPro" id="IPR008146">
    <property type="entry name" value="Gln_synth_cat_dom"/>
</dbReference>
<keyword evidence="5" id="KW-0963">Cytoplasm</keyword>
<dbReference type="SMART" id="SM01230">
    <property type="entry name" value="Gln-synt_C"/>
    <property type="match status" value="1"/>
</dbReference>
<evidence type="ECO:0000256" key="2">
    <source>
        <dbReference type="ARBA" id="ARBA00004496"/>
    </source>
</evidence>
<feature type="domain" description="GS catalytic" evidence="15">
    <location>
        <begin position="108"/>
        <end position="443"/>
    </location>
</feature>
<dbReference type="InterPro" id="IPR036651">
    <property type="entry name" value="Gln_synt_N_sf"/>
</dbReference>
<name>A0A2M7P243_9BACT</name>
<dbReference type="EMBL" id="PFKI01000175">
    <property type="protein sequence ID" value="PIY19368.1"/>
    <property type="molecule type" value="Genomic_DNA"/>
</dbReference>